<evidence type="ECO:0000256" key="1">
    <source>
        <dbReference type="SAM" id="MobiDB-lite"/>
    </source>
</evidence>
<name>A0A084WH06_ANOSI</name>
<organism evidence="2">
    <name type="scientific">Anopheles sinensis</name>
    <name type="common">Mosquito</name>
    <dbReference type="NCBI Taxonomy" id="74873"/>
    <lineage>
        <taxon>Eukaryota</taxon>
        <taxon>Metazoa</taxon>
        <taxon>Ecdysozoa</taxon>
        <taxon>Arthropoda</taxon>
        <taxon>Hexapoda</taxon>
        <taxon>Insecta</taxon>
        <taxon>Pterygota</taxon>
        <taxon>Neoptera</taxon>
        <taxon>Endopterygota</taxon>
        <taxon>Diptera</taxon>
        <taxon>Nematocera</taxon>
        <taxon>Culicoidea</taxon>
        <taxon>Culicidae</taxon>
        <taxon>Anophelinae</taxon>
        <taxon>Anopheles</taxon>
    </lineage>
</organism>
<evidence type="ECO:0000313" key="4">
    <source>
        <dbReference type="Proteomes" id="UP000030765"/>
    </source>
</evidence>
<dbReference type="VEuPathDB" id="VectorBase:ASIC017702"/>
<dbReference type="EnsemblMetazoa" id="ASIC017702-RA">
    <property type="protein sequence ID" value="ASIC017702-PA"/>
    <property type="gene ID" value="ASIC017702"/>
</dbReference>
<feature type="region of interest" description="Disordered" evidence="1">
    <location>
        <begin position="28"/>
        <end position="59"/>
    </location>
</feature>
<keyword evidence="4" id="KW-1185">Reference proteome</keyword>
<dbReference type="Proteomes" id="UP000030765">
    <property type="component" value="Unassembled WGS sequence"/>
</dbReference>
<reference evidence="2 4" key="1">
    <citation type="journal article" date="2014" name="BMC Genomics">
        <title>Genome sequence of Anopheles sinensis provides insight into genetics basis of mosquito competence for malaria parasites.</title>
        <authorList>
            <person name="Zhou D."/>
            <person name="Zhang D."/>
            <person name="Ding G."/>
            <person name="Shi L."/>
            <person name="Hou Q."/>
            <person name="Ye Y."/>
            <person name="Xu Y."/>
            <person name="Zhou H."/>
            <person name="Xiong C."/>
            <person name="Li S."/>
            <person name="Yu J."/>
            <person name="Hong S."/>
            <person name="Yu X."/>
            <person name="Zou P."/>
            <person name="Chen C."/>
            <person name="Chang X."/>
            <person name="Wang W."/>
            <person name="Lv Y."/>
            <person name="Sun Y."/>
            <person name="Ma L."/>
            <person name="Shen B."/>
            <person name="Zhu C."/>
        </authorList>
    </citation>
    <scope>NUCLEOTIDE SEQUENCE [LARGE SCALE GENOMIC DNA]</scope>
</reference>
<feature type="region of interest" description="Disordered" evidence="1">
    <location>
        <begin position="97"/>
        <end position="117"/>
    </location>
</feature>
<proteinExistence type="predicted"/>
<accession>A0A084WH06</accession>
<reference evidence="3" key="2">
    <citation type="submission" date="2020-05" db="UniProtKB">
        <authorList>
            <consortium name="EnsemblMetazoa"/>
        </authorList>
    </citation>
    <scope>IDENTIFICATION</scope>
</reference>
<evidence type="ECO:0000313" key="3">
    <source>
        <dbReference type="EnsemblMetazoa" id="ASIC017702-PA"/>
    </source>
</evidence>
<evidence type="ECO:0000313" key="2">
    <source>
        <dbReference type="EMBL" id="KFB49500.1"/>
    </source>
</evidence>
<dbReference type="AlphaFoldDB" id="A0A084WH06"/>
<dbReference type="EMBL" id="ATLV01023777">
    <property type="status" value="NOT_ANNOTATED_CDS"/>
    <property type="molecule type" value="Genomic_DNA"/>
</dbReference>
<protein>
    <submittedName>
        <fullName evidence="2 3">Uncharacterized protein</fullName>
    </submittedName>
</protein>
<dbReference type="EMBL" id="KE525346">
    <property type="protein sequence ID" value="KFB49500.1"/>
    <property type="molecule type" value="Genomic_DNA"/>
</dbReference>
<gene>
    <name evidence="2" type="ORF">ZHAS_00017702</name>
</gene>
<sequence>MIASPPSACPVGGKDLEGMRLHTRGMQADFHPNWHHDPPTPPPPPSGITPRAYRTKRSSSQALECPCFEEPKITRQLLVRDPLSFVVVCRPLSRDSIFPPRPNAIGGERRARARSLA</sequence>